<keyword evidence="3" id="KW-1133">Transmembrane helix</keyword>
<gene>
    <name evidence="4" type="ORF">BG011_000202</name>
</gene>
<proteinExistence type="predicted"/>
<reference evidence="4" key="1">
    <citation type="journal article" date="2020" name="Fungal Divers.">
        <title>Resolving the Mortierellaceae phylogeny through synthesis of multi-gene phylogenetics and phylogenomics.</title>
        <authorList>
            <person name="Vandepol N."/>
            <person name="Liber J."/>
            <person name="Desiro A."/>
            <person name="Na H."/>
            <person name="Kennedy M."/>
            <person name="Barry K."/>
            <person name="Grigoriev I.V."/>
            <person name="Miller A.N."/>
            <person name="O'Donnell K."/>
            <person name="Stajich J.E."/>
            <person name="Bonito G."/>
        </authorList>
    </citation>
    <scope>NUCLEOTIDE SEQUENCE</scope>
    <source>
        <strain evidence="4">KOD948</strain>
    </source>
</reference>
<dbReference type="EMBL" id="JAAAJA010000103">
    <property type="protein sequence ID" value="KAG0262228.1"/>
    <property type="molecule type" value="Genomic_DNA"/>
</dbReference>
<keyword evidence="5" id="KW-1185">Reference proteome</keyword>
<dbReference type="AlphaFoldDB" id="A0A9P6Q9G9"/>
<feature type="transmembrane region" description="Helical" evidence="3">
    <location>
        <begin position="20"/>
        <end position="42"/>
    </location>
</feature>
<organism evidence="4 5">
    <name type="scientific">Mortierella polycephala</name>
    <dbReference type="NCBI Taxonomy" id="41804"/>
    <lineage>
        <taxon>Eukaryota</taxon>
        <taxon>Fungi</taxon>
        <taxon>Fungi incertae sedis</taxon>
        <taxon>Mucoromycota</taxon>
        <taxon>Mortierellomycotina</taxon>
        <taxon>Mortierellomycetes</taxon>
        <taxon>Mortierellales</taxon>
        <taxon>Mortierellaceae</taxon>
        <taxon>Mortierella</taxon>
    </lineage>
</organism>
<feature type="region of interest" description="Disordered" evidence="2">
    <location>
        <begin position="106"/>
        <end position="126"/>
    </location>
</feature>
<name>A0A9P6Q9G9_9FUNG</name>
<evidence type="ECO:0000256" key="1">
    <source>
        <dbReference type="SAM" id="Coils"/>
    </source>
</evidence>
<feature type="compositionally biased region" description="Polar residues" evidence="2">
    <location>
        <begin position="111"/>
        <end position="126"/>
    </location>
</feature>
<keyword evidence="3" id="KW-0472">Membrane</keyword>
<keyword evidence="1" id="KW-0175">Coiled coil</keyword>
<evidence type="ECO:0008006" key="6">
    <source>
        <dbReference type="Google" id="ProtNLM"/>
    </source>
</evidence>
<evidence type="ECO:0000256" key="3">
    <source>
        <dbReference type="SAM" id="Phobius"/>
    </source>
</evidence>
<protein>
    <recommendedName>
        <fullName evidence="6">Ion transport domain-containing protein</fullName>
    </recommendedName>
</protein>
<evidence type="ECO:0000313" key="4">
    <source>
        <dbReference type="EMBL" id="KAG0262228.1"/>
    </source>
</evidence>
<comment type="caution">
    <text evidence="4">The sequence shown here is derived from an EMBL/GenBank/DDBJ whole genome shotgun (WGS) entry which is preliminary data.</text>
</comment>
<accession>A0A9P6Q9G9</accession>
<keyword evidence="3" id="KW-0812">Transmembrane</keyword>
<feature type="coiled-coil region" evidence="1">
    <location>
        <begin position="139"/>
        <end position="180"/>
    </location>
</feature>
<dbReference type="OrthoDB" id="2377581at2759"/>
<evidence type="ECO:0000313" key="5">
    <source>
        <dbReference type="Proteomes" id="UP000726737"/>
    </source>
</evidence>
<sequence>MGGRYDSIEDELNSDNWPFQTLMMVFFFFTVILMLNVLIALINKAFIDGDETWRLVWLQNRLRVIESVENLSFHLPGFREHYNYFPNEIYYSATAKEIEDLQATYPHDFGNSDSTSNSSKPTTNDVSDVNSVAVFEKPSKEMKEELKQVREQMAALQDQNAVIQGQNKAMQDQMRELQAMMSTFLSTKTDS</sequence>
<dbReference type="Proteomes" id="UP000726737">
    <property type="component" value="Unassembled WGS sequence"/>
</dbReference>
<evidence type="ECO:0000256" key="2">
    <source>
        <dbReference type="SAM" id="MobiDB-lite"/>
    </source>
</evidence>